<dbReference type="EMBL" id="JAGSOI010000019">
    <property type="protein sequence ID" value="MCM1986608.1"/>
    <property type="molecule type" value="Genomic_DNA"/>
</dbReference>
<dbReference type="PROSITE" id="PS51186">
    <property type="entry name" value="GNAT"/>
    <property type="match status" value="1"/>
</dbReference>
<evidence type="ECO:0000256" key="1">
    <source>
        <dbReference type="ARBA" id="ARBA00022679"/>
    </source>
</evidence>
<comment type="caution">
    <text evidence="4">The sequence shown here is derived from an EMBL/GenBank/DDBJ whole genome shotgun (WGS) entry which is preliminary data.</text>
</comment>
<keyword evidence="5" id="KW-1185">Reference proteome</keyword>
<dbReference type="GO" id="GO:0016747">
    <property type="term" value="F:acyltransferase activity, transferring groups other than amino-acyl groups"/>
    <property type="evidence" value="ECO:0007669"/>
    <property type="project" value="InterPro"/>
</dbReference>
<evidence type="ECO:0000313" key="4">
    <source>
        <dbReference type="EMBL" id="MCM1986608.1"/>
    </source>
</evidence>
<dbReference type="InterPro" id="IPR050680">
    <property type="entry name" value="YpeA/RimI_acetyltransf"/>
</dbReference>
<dbReference type="PANTHER" id="PTHR43420">
    <property type="entry name" value="ACETYLTRANSFERASE"/>
    <property type="match status" value="1"/>
</dbReference>
<keyword evidence="1" id="KW-0808">Transferase</keyword>
<dbReference type="PANTHER" id="PTHR43420:SF48">
    <property type="entry name" value="ACETYLTRANSFERASE, GNAT FAMILY"/>
    <property type="match status" value="1"/>
</dbReference>
<dbReference type="Pfam" id="PF00583">
    <property type="entry name" value="Acetyltransf_1"/>
    <property type="match status" value="1"/>
</dbReference>
<evidence type="ECO:0000313" key="5">
    <source>
        <dbReference type="Proteomes" id="UP001056766"/>
    </source>
</evidence>
<evidence type="ECO:0000259" key="3">
    <source>
        <dbReference type="PROSITE" id="PS51186"/>
    </source>
</evidence>
<dbReference type="AlphaFoldDB" id="A0A9E5DBP1"/>
<evidence type="ECO:0000256" key="2">
    <source>
        <dbReference type="ARBA" id="ARBA00023315"/>
    </source>
</evidence>
<dbReference type="SUPFAM" id="SSF55729">
    <property type="entry name" value="Acyl-CoA N-acyltransferases (Nat)"/>
    <property type="match status" value="1"/>
</dbReference>
<reference evidence="4" key="1">
    <citation type="journal article" date="2021" name="mSystems">
        <title>Bacteria and Archaea Synergistically Convert Glycine Betaine to Biogenic Methane in the Formosa Cold Seep of the South China Sea.</title>
        <authorList>
            <person name="Li L."/>
            <person name="Zhang W."/>
            <person name="Zhang S."/>
            <person name="Song L."/>
            <person name="Sun Q."/>
            <person name="Zhang H."/>
            <person name="Xiang H."/>
            <person name="Dong X."/>
        </authorList>
    </citation>
    <scope>NUCLEOTIDE SEQUENCE</scope>
    <source>
        <strain evidence="4">LLY</strain>
    </source>
</reference>
<dbReference type="CDD" id="cd04301">
    <property type="entry name" value="NAT_SF"/>
    <property type="match status" value="1"/>
</dbReference>
<dbReference type="Proteomes" id="UP001056766">
    <property type="component" value="Unassembled WGS sequence"/>
</dbReference>
<organism evidence="4 5">
    <name type="scientific">Methanococcoides seepicolus</name>
    <dbReference type="NCBI Taxonomy" id="2828780"/>
    <lineage>
        <taxon>Archaea</taxon>
        <taxon>Methanobacteriati</taxon>
        <taxon>Methanobacteriota</taxon>
        <taxon>Stenosarchaea group</taxon>
        <taxon>Methanomicrobia</taxon>
        <taxon>Methanosarcinales</taxon>
        <taxon>Methanosarcinaceae</taxon>
        <taxon>Methanococcoides</taxon>
    </lineage>
</organism>
<gene>
    <name evidence="4" type="ORF">KDK67_06280</name>
</gene>
<accession>A0A9E5DBP1</accession>
<feature type="domain" description="N-acetyltransferase" evidence="3">
    <location>
        <begin position="3"/>
        <end position="158"/>
    </location>
</feature>
<protein>
    <submittedName>
        <fullName evidence="4">N-acetyltransferase</fullName>
    </submittedName>
</protein>
<keyword evidence="2" id="KW-0012">Acyltransferase</keyword>
<proteinExistence type="predicted"/>
<dbReference type="Gene3D" id="3.40.630.30">
    <property type="match status" value="1"/>
</dbReference>
<dbReference type="InterPro" id="IPR000182">
    <property type="entry name" value="GNAT_dom"/>
</dbReference>
<dbReference type="InterPro" id="IPR016181">
    <property type="entry name" value="Acyl_CoA_acyltransferase"/>
</dbReference>
<name>A0A9E5DBP1_9EURY</name>
<reference evidence="4" key="2">
    <citation type="submission" date="2021-04" db="EMBL/GenBank/DDBJ databases">
        <authorList>
            <person name="Dong X."/>
        </authorList>
    </citation>
    <scope>NUCLEOTIDE SEQUENCE</scope>
    <source>
        <strain evidence="4">LLY</strain>
    </source>
</reference>
<sequence length="203" mass="23386">MDISIRPENENDFKIVENMIREAFWDLYKPGCVEHLIVHNMRESSDFVRGLDYVACDGNLIVGNIIYSKAKVINDKNEEFEVLCMGPLGVLPSYQKKGIGSLLMNYSIEKARQSGYKAIIIFGDSEYYKRFGFINNSEYDIQTSSGENFDAFMALELYNGSLRQVSGKFFASDSFETTEEELEIFEKEFPHKEKHVTETQFVN</sequence>